<protein>
    <submittedName>
        <fullName evidence="1">Uncharacterized protein</fullName>
    </submittedName>
</protein>
<keyword evidence="2" id="KW-1185">Reference proteome</keyword>
<sequence length="167" mass="19345">MLEKNKLSGTNFLDWARKLRIVHKQGKKVYILENPIPNHLANNAPRVEKDGYSKHKDDSNDVTRLMLATMESELQKQFEEVEAYEMIKQLKKMFQEQVRQERYLSTKALNSCKMTPGTSVSAHVLKMKGYFDQLEKLGAPVSHDLATYMILVSLTSDYVQFVIMFLL</sequence>
<evidence type="ECO:0000313" key="2">
    <source>
        <dbReference type="Proteomes" id="UP001060085"/>
    </source>
</evidence>
<dbReference type="EMBL" id="CM044704">
    <property type="protein sequence ID" value="KAI5669226.1"/>
    <property type="molecule type" value="Genomic_DNA"/>
</dbReference>
<gene>
    <name evidence="1" type="ORF">M9H77_19079</name>
</gene>
<dbReference type="Proteomes" id="UP001060085">
    <property type="component" value="Linkage Group LG04"/>
</dbReference>
<accession>A0ACC0B9A2</accession>
<evidence type="ECO:0000313" key="1">
    <source>
        <dbReference type="EMBL" id="KAI5669226.1"/>
    </source>
</evidence>
<proteinExistence type="predicted"/>
<reference evidence="2" key="1">
    <citation type="journal article" date="2023" name="Nat. Plants">
        <title>Single-cell RNA sequencing provides a high-resolution roadmap for understanding the multicellular compartmentation of specialized metabolism.</title>
        <authorList>
            <person name="Sun S."/>
            <person name="Shen X."/>
            <person name="Li Y."/>
            <person name="Li Y."/>
            <person name="Wang S."/>
            <person name="Li R."/>
            <person name="Zhang H."/>
            <person name="Shen G."/>
            <person name="Guo B."/>
            <person name="Wei J."/>
            <person name="Xu J."/>
            <person name="St-Pierre B."/>
            <person name="Chen S."/>
            <person name="Sun C."/>
        </authorList>
    </citation>
    <scope>NUCLEOTIDE SEQUENCE [LARGE SCALE GENOMIC DNA]</scope>
</reference>
<organism evidence="1 2">
    <name type="scientific">Catharanthus roseus</name>
    <name type="common">Madagascar periwinkle</name>
    <name type="synonym">Vinca rosea</name>
    <dbReference type="NCBI Taxonomy" id="4058"/>
    <lineage>
        <taxon>Eukaryota</taxon>
        <taxon>Viridiplantae</taxon>
        <taxon>Streptophyta</taxon>
        <taxon>Embryophyta</taxon>
        <taxon>Tracheophyta</taxon>
        <taxon>Spermatophyta</taxon>
        <taxon>Magnoliopsida</taxon>
        <taxon>eudicotyledons</taxon>
        <taxon>Gunneridae</taxon>
        <taxon>Pentapetalae</taxon>
        <taxon>asterids</taxon>
        <taxon>lamiids</taxon>
        <taxon>Gentianales</taxon>
        <taxon>Apocynaceae</taxon>
        <taxon>Rauvolfioideae</taxon>
        <taxon>Vinceae</taxon>
        <taxon>Catharanthinae</taxon>
        <taxon>Catharanthus</taxon>
    </lineage>
</organism>
<name>A0ACC0B9A2_CATRO</name>
<comment type="caution">
    <text evidence="1">The sequence shown here is derived from an EMBL/GenBank/DDBJ whole genome shotgun (WGS) entry which is preliminary data.</text>
</comment>